<dbReference type="Proteomes" id="UP001302652">
    <property type="component" value="Chromosome 1"/>
</dbReference>
<name>A0ABZ0EM76_9BURK</name>
<proteinExistence type="predicted"/>
<reference evidence="1 2" key="1">
    <citation type="submission" date="2023-10" db="EMBL/GenBank/DDBJ databases">
        <title>Surface-active antibiotics is a multifunctional adaptation for post-fire microbes.</title>
        <authorList>
            <person name="Liu M.D."/>
            <person name="Du Y."/>
            <person name="Koupaei S.K."/>
            <person name="Kim N.R."/>
            <person name="Zhang W."/>
            <person name="Traxler M.F."/>
        </authorList>
    </citation>
    <scope>NUCLEOTIDE SEQUENCE [LARGE SCALE GENOMIC DNA]</scope>
    <source>
        <strain evidence="1 2">F3</strain>
    </source>
</reference>
<dbReference type="RefSeq" id="WP_317020600.1">
    <property type="nucleotide sequence ID" value="NZ_CP136513.1"/>
</dbReference>
<protein>
    <submittedName>
        <fullName evidence="1">Uncharacterized protein</fullName>
    </submittedName>
</protein>
<sequence>MISLEELILFLGLDGARAGLESSDITVAELLKLEGAESIPNASKQKRSDIINLLLSNARTRTTKTIDQLMEMDAEALKQYFHEVKASRGEILEVLLKLDIRPGSAAKKNLVDFAAQEISDIGMYRRVAQGKSGGVPPDMTR</sequence>
<dbReference type="EMBL" id="CP136513">
    <property type="protein sequence ID" value="WOD18280.1"/>
    <property type="molecule type" value="Genomic_DNA"/>
</dbReference>
<gene>
    <name evidence="1" type="ORF">RW095_36590</name>
</gene>
<accession>A0ABZ0EM76</accession>
<organism evidence="1 2">
    <name type="scientific">Paraburkholderia kirstenboschensis</name>
    <dbReference type="NCBI Taxonomy" id="1245436"/>
    <lineage>
        <taxon>Bacteria</taxon>
        <taxon>Pseudomonadati</taxon>
        <taxon>Pseudomonadota</taxon>
        <taxon>Betaproteobacteria</taxon>
        <taxon>Burkholderiales</taxon>
        <taxon>Burkholderiaceae</taxon>
        <taxon>Paraburkholderia</taxon>
    </lineage>
</organism>
<evidence type="ECO:0000313" key="2">
    <source>
        <dbReference type="Proteomes" id="UP001302652"/>
    </source>
</evidence>
<keyword evidence="2" id="KW-1185">Reference proteome</keyword>
<evidence type="ECO:0000313" key="1">
    <source>
        <dbReference type="EMBL" id="WOD18280.1"/>
    </source>
</evidence>